<dbReference type="EMBL" id="CP013571">
    <property type="protein sequence ID" value="ANL87735.1"/>
    <property type="molecule type" value="Genomic_DNA"/>
</dbReference>
<sequence length="68" mass="7530">MWHCSGTYRSALIPVLVTGIQPRRVCAVIDFYPFKKSSAPKDLGALDSCDEHRNEGASSDHRNHSITS</sequence>
<geneLocation type="plasmid" evidence="1 2">
    <name>pRphaN771c</name>
</geneLocation>
<proteinExistence type="predicted"/>
<protein>
    <submittedName>
        <fullName evidence="1">Uncharacterized protein</fullName>
    </submittedName>
</protein>
<keyword evidence="1" id="KW-0614">Plasmid</keyword>
<reference evidence="1 2" key="1">
    <citation type="submission" date="2015-11" db="EMBL/GenBank/DDBJ databases">
        <title>The limits of bacterial species coexistence and the symbiotic plasmid transference in sympatric Rhizobium populations.</title>
        <authorList>
            <person name="Perez-Carrascal O.M."/>
            <person name="VanInsberghe D."/>
            <person name="Juarez S."/>
            <person name="Polz M.F."/>
            <person name="Vinuesa P."/>
            <person name="Gonzalez V."/>
        </authorList>
    </citation>
    <scope>NUCLEOTIDE SEQUENCE [LARGE SCALE GENOMIC DNA]</scope>
    <source>
        <strain evidence="1 2">N771</strain>
        <plasmid evidence="1 2">pRphaN771c</plasmid>
    </source>
</reference>
<evidence type="ECO:0000313" key="1">
    <source>
        <dbReference type="EMBL" id="ANL87735.1"/>
    </source>
</evidence>
<accession>A0ABM6CHF8</accession>
<gene>
    <name evidence="1" type="ORF">AMC81_PC00260</name>
</gene>
<name>A0ABM6CHF8_9HYPH</name>
<keyword evidence="2" id="KW-1185">Reference proteome</keyword>
<evidence type="ECO:0000313" key="2">
    <source>
        <dbReference type="Proteomes" id="UP000078551"/>
    </source>
</evidence>
<organism evidence="1 2">
    <name type="scientific">Rhizobium phaseoli</name>
    <dbReference type="NCBI Taxonomy" id="396"/>
    <lineage>
        <taxon>Bacteria</taxon>
        <taxon>Pseudomonadati</taxon>
        <taxon>Pseudomonadota</taxon>
        <taxon>Alphaproteobacteria</taxon>
        <taxon>Hyphomicrobiales</taxon>
        <taxon>Rhizobiaceae</taxon>
        <taxon>Rhizobium/Agrobacterium group</taxon>
        <taxon>Rhizobium</taxon>
    </lineage>
</organism>
<dbReference type="Proteomes" id="UP000078551">
    <property type="component" value="Plasmid pRphaN771c"/>
</dbReference>